<gene>
    <name evidence="2" type="ORF">FQA47_003319</name>
</gene>
<protein>
    <submittedName>
        <fullName evidence="2">Uncharacterized protein</fullName>
    </submittedName>
</protein>
<reference evidence="2" key="1">
    <citation type="journal article" name="BMC Genomics">
        <title>Long-read sequencing and de novo genome assembly of marine medaka (Oryzias melastigma).</title>
        <authorList>
            <person name="Liang P."/>
            <person name="Saqib H.S.A."/>
            <person name="Ni X."/>
            <person name="Shen Y."/>
        </authorList>
    </citation>
    <scope>NUCLEOTIDE SEQUENCE</scope>
    <source>
        <strain evidence="2">Bigg-433</strain>
    </source>
</reference>
<dbReference type="EMBL" id="WKFB01000507">
    <property type="protein sequence ID" value="KAF6721067.1"/>
    <property type="molecule type" value="Genomic_DNA"/>
</dbReference>
<evidence type="ECO:0000313" key="3">
    <source>
        <dbReference type="Proteomes" id="UP000646548"/>
    </source>
</evidence>
<accession>A0A834F7J6</accession>
<evidence type="ECO:0000256" key="1">
    <source>
        <dbReference type="SAM" id="MobiDB-lite"/>
    </source>
</evidence>
<feature type="region of interest" description="Disordered" evidence="1">
    <location>
        <begin position="123"/>
        <end position="147"/>
    </location>
</feature>
<evidence type="ECO:0000313" key="2">
    <source>
        <dbReference type="EMBL" id="KAF6721067.1"/>
    </source>
</evidence>
<dbReference type="Proteomes" id="UP000646548">
    <property type="component" value="Unassembled WGS sequence"/>
</dbReference>
<proteinExistence type="predicted"/>
<feature type="compositionally biased region" description="Basic residues" evidence="1">
    <location>
        <begin position="126"/>
        <end position="135"/>
    </location>
</feature>
<comment type="caution">
    <text evidence="2">The sequence shown here is derived from an EMBL/GenBank/DDBJ whole genome shotgun (WGS) entry which is preliminary data.</text>
</comment>
<organism evidence="2 3">
    <name type="scientific">Oryzias melastigma</name>
    <name type="common">Marine medaka</name>
    <dbReference type="NCBI Taxonomy" id="30732"/>
    <lineage>
        <taxon>Eukaryota</taxon>
        <taxon>Metazoa</taxon>
        <taxon>Chordata</taxon>
        <taxon>Craniata</taxon>
        <taxon>Vertebrata</taxon>
        <taxon>Euteleostomi</taxon>
        <taxon>Actinopterygii</taxon>
        <taxon>Neopterygii</taxon>
        <taxon>Teleostei</taxon>
        <taxon>Neoteleostei</taxon>
        <taxon>Acanthomorphata</taxon>
        <taxon>Ovalentaria</taxon>
        <taxon>Atherinomorphae</taxon>
        <taxon>Beloniformes</taxon>
        <taxon>Adrianichthyidae</taxon>
        <taxon>Oryziinae</taxon>
        <taxon>Oryzias</taxon>
    </lineage>
</organism>
<sequence>MDEVRLLHLHLEAGFPGWWWGAAEGFNMDTSEVMTVAVQTVERSALSFSLCVELQAPPCAAHDPPQWRSVQPGRCLQKLSLLPQTVSRMQRGTSSSFISAQRNSSSSKQGFIQLCWTCSPASSPAHSRRRVRHVHAPAEGQQVGAKV</sequence>
<name>A0A834F7J6_ORYME</name>
<dbReference type="AlphaFoldDB" id="A0A834F7J6"/>